<evidence type="ECO:0000259" key="3">
    <source>
        <dbReference type="Pfam" id="PF03384"/>
    </source>
</evidence>
<feature type="coiled-coil region" evidence="1">
    <location>
        <begin position="3701"/>
        <end position="3728"/>
    </location>
</feature>
<gene>
    <name evidence="4" type="ORF">AT9943_LOCUS19953</name>
</gene>
<dbReference type="GO" id="GO:0051276">
    <property type="term" value="P:chromosome organization"/>
    <property type="evidence" value="ECO:0007669"/>
    <property type="project" value="InterPro"/>
</dbReference>
<organism evidence="4 5">
    <name type="scientific">Arabidopsis thaliana</name>
    <name type="common">Mouse-ear cress</name>
    <dbReference type="NCBI Taxonomy" id="3702"/>
    <lineage>
        <taxon>Eukaryota</taxon>
        <taxon>Viridiplantae</taxon>
        <taxon>Streptophyta</taxon>
        <taxon>Embryophyta</taxon>
        <taxon>Tracheophyta</taxon>
        <taxon>Spermatophyta</taxon>
        <taxon>Magnoliopsida</taxon>
        <taxon>eudicotyledons</taxon>
        <taxon>Gunneridae</taxon>
        <taxon>Pentapetalae</taxon>
        <taxon>rosids</taxon>
        <taxon>malvids</taxon>
        <taxon>Brassicales</taxon>
        <taxon>Brassicaceae</taxon>
        <taxon>Camelineae</taxon>
        <taxon>Arabidopsis</taxon>
    </lineage>
</organism>
<reference evidence="4 5" key="1">
    <citation type="submission" date="2020-09" db="EMBL/GenBank/DDBJ databases">
        <authorList>
            <person name="Ashkenazy H."/>
        </authorList>
    </citation>
    <scope>NUCLEOTIDE SEQUENCE [LARGE SCALE GENOMIC DNA]</scope>
    <source>
        <strain evidence="5">cv. Cdm-0</strain>
    </source>
</reference>
<accession>A0A7G2FG61</accession>
<protein>
    <submittedName>
        <fullName evidence="4">(thale cress) hypothetical protein</fullName>
    </submittedName>
</protein>
<dbReference type="InterPro" id="IPR036890">
    <property type="entry name" value="HATPase_C_sf"/>
</dbReference>
<dbReference type="SUPFAM" id="SSF55874">
    <property type="entry name" value="ATPase domain of HSP90 chaperone/DNA topoisomerase II/histidine kinase"/>
    <property type="match status" value="1"/>
</dbReference>
<sequence>MSSRRSVKRSLVLDDDDDEDIFYNFKVLLPNGTSVKLTLKNPEPEISMQSFVNLVKKEYDNARKDCLLMSKRMKVDWNSGGKFHLESNGGKMKGIVRFAAFKPDLCHIIRLDDGSGIASTMYENLWDLTPDTDLLKELPENYSFETALADLIDNSLQAVWPYREGARKLISVDISGDHITVFDTGRGMDSSEGNSIDKWGKIGASLHRSQKTGAIGGNPPYLKPYFGMFGYGGPYASMFLGRRTLVSSKTKESKKVFTLQFKKEALIDNRSIVGKNWKTDGGMRDPSEEEMKLSPHGSFTKVEIFESEFDISKIYQLQCRLKDIYFPYIQCDELSKTGRTERPVAFQVNGEDLAEIAGGEVAITNLHSKGTAQEANARLKFVYFPIVQGKESIEKILQSLEEEGCKVSESFQTFGRVSLRRLGRLLPEVRWDSIPFMQRGNRASTLQKSCRRVKCFVDLDAGFSPTPSKTDLASQNPFSVALRNFGSKSTEKEKDDDVNIVIHREGKSVSYAHLEEKYQEWVLEMHNTHDEEAASGLDEAVLIVGSLDKKALGILRDAVRVHKEVRRKEKTWKRGQNIKILRGAYAGIHNNNVPIDRPENEGCKLSIIDGISKLEVQSSLSLPITIIDSGKCLPVDANEWNRKLDKQQEKAPSKIDLLDERDCRELKIDGELPIGNSVRAGKAPPKQIVAVVRPACFTSLTPSKKLDQKNIVKMDGEEMVMVVKLKSSDKNISSQRLFPTSRKGISGLYIFSLGSKFPNLFKKAGTYNFSFSIGNSIKCNKTVVVRPSSKAARWELDDNLESLPCNVRVGSSLPPFRIACFDKYKNKIPFTSVPSLEVELEASPGFLIKIDKLETNLINDGLILKIENMLVETDELDQIRPNYEATLEIRAMDNPFSVSVPCKVNPGPLKRVAVNNPKALENLLPDSTVEDFILELFDGYNNHVAEGTDVLIHIDGYRIEDWMGINRKVDSRGCINLSGILKVTEGYGKSVSLSVMSGNEVIFCKESQIDERQLRLVTELPDCCTAGTNLMNLIFQVTELDGSLDTSIHHDEKSGCFHTMSIESDSSSVESAIRYAFVHGSCKVSSLSLPENEGVFSCRVFHSRYPELQMSIKIQVTSAPTSEREESGYSTPHSKTTPPPESGIPSITNPWPTPCSQFGVLAIRSSSLALSSETSLMDMAQYTEDLKEKINIDEERRVELEERLKCLQAQREHAEQECSRLQASLEPLGAPFPECLSTKESMMKQIEEKHHDTAASVFCCLYRKAPPPRSLFLSQKGMFGVVALLGSVASTSLSRVLSEYLGKDTMLSLVCKSSQFGPKSDEYRKFQSEAASLGRSITNRFLVICLDATRPWRNGLVRNDPQKRLAMDNPYLPNGDPIPGFKGYAVNMIDLASEELDIQSSSGYGLRETLFYGVFRELQVYETAEHLEAALPHINGGDAVSLDGVIARENGFIYSGCCTPEVHFPITVTERQEKALVQLEITRDKKRKTEEMMTEENRSLRSRGLVDYSNRNQSSNSKMSNKRSVGRVLSLDDDEAEDKFYRLKVLLPNSTSVTLALTNPEPRMSMKNFVNLVKEEYEKTCKNGVLSGKKRKRVDWNLAAKYYLEFNGEKIKEIVRFDKFKPDLCNVLRLDICKTARTKNPSQNEEYNPSELVKVEKQEHVLLGDDSEETVKILMEIKSIMLPSPSEKELLKQIMDDEVGHDDVDDVIVDGWTKRIIKENKPICFEELHIQDVSSREIEANPKNADVVGVRVGRKKVALKKVSEKGIFEQLQKQLEDGIKRIDMKIDDMDTRLTYVESCVKNLKEAKDTKGVTADQGNSITTNKRVVVEPSSNVGSWKLASNLKSMRQYNAQVGSSLPPCSISCVDEPFSVSVSCKVNPGPLTHVVEKYPEALENLLPGSTVQNYILEVFDGYNNHVAEGTNVLICIEGYFINDSMGLNQKVNSCGCIDLSGILQVTAGYGKTISLSVMSGIDEIFKKESQTERRELMLLTKLPECCVAGSNLTNLIFKVTDSDGVMDTSIHHDEKSGCFHIMSIETDSSSDESAIRYAFVHGSCKVPTLSLPEREGVFSFKVFHSRFPELHLSLKIQLTPAQILQRDEIPYSRINLTPKSKMASTKNSPPLSSQTGPSLRDVAQFTESFQENLIGYSEHRVEIDERLNCLEAEQNQAKEELRTLQASLEPLGATFPECLSTKESMMKQIEEKHHDTAASVFCCLYRKSPPPQSLFLSKKGVFGLVALLGSVASTSLSRVLSEYLGEDMLLALVCKSAQIGPNNAEFLRLQSNHRFHVLCLDAIRPWKDGLLENDPQKKLAMVDPELPNGDPIPGFKDYAVNMIDLGPEELTIQTNSGYGLRETLFYNLFGNLQVYETQKQVEAALPHINGCGAVSLHGFIAIENGFIYSGCSKPEIHFPITMSKKRSAQRVLSLYDDEDKFYRLKILLPNSTSVTLALTNPEPRMSMKNFVNLVKEEYEKTRKDCVLSDIVRFEKFKADLCNIIRLDDGSGEATIMYENMWDLTPDTDLLKELPQTYSFETALADLIIVAVLTAQQQNLSLSFFINGDFWKDLGGVVGQNELDRFGFTLGIRFEFLSDNSLQAVWSCSLGDRRLISVDILEDRISIFDSGPGMDSSEANSIDKWGKIGASLHRSHKSEAVGGKPPYLMPFFGMFGYGGPYACMYLGRRTLVSSKTKQSKKVFTLQLNQEALIDNRSILGKNWKADGGMRDPLAEEIKLSAHGSFTKVEIFESECKIPEIYQLQCRLKDIYFPYIQVNEEDLAEITGGEVATTNLNSKGREFWFQIRFVQSEIKKNAEMLQSKILISSLGVLTIFFLYPGSLTSQEANARLKFVYFLIIREKQSIYKESINIILESLGKEGSKVSESFETFSRLSVRRLGRLLPEVPWASIPFMENGARATTLQKCCRRVICFVDLDAGFSPTPAKTDLGNQNPFTLALKNFGSKSKEKDNDINISLHREGTALVFEQVERDYENWVMEMHKTYDEEDALGEDDAVIIFDSLDNKALCISPDCKAVRVHNVMKRKGKSWQRGQKIRILKGACGGVHKNDVYATIDYFLIEGFDDEAGGDARIICRKINYSEDEGCMLSITNGVSRLEIRSSSSFPISIIDSGKCLLLDAIEWNRKIEKQREKDPSRIDLLDEKDCRVLNINGESSVGDSVRAGKTPPQQIVAVVRPASFASSKVAKKLDQKHILKMDGNMLMEVEFQDTNIKSRNTNTKLLYSHHCLSTSCGGFHGLYIFPLESKLPNMFKKAGIYNFCFSIGNSITTNKRVVVEPSLKVGSWKLASNHESTRQYNVQVGSSLPPCFIACFDDYENQIAFASVPTLEVELKASPGFQIKIDMIEANLVDPGILKVENMLVETDGLDDIRPDYEATLAICSKDEPFSVSVACKVNPGPLKHVVEMHPEALENLLPGSTVQNYILEVFDGYNNHVAEGTNVLICIEGYCIKDSMGFNRKVNSCGCVDLSGILQVTASYGKSISLSVMSGIDEIFKKETLIERRELRLLTKLPDCCAAGSNLTNLIFKVTDSDGAMDTRIHHDEKSGCFHTMRIESDSSSVESAIRYAFVRGSCKVPTLSLPESEGVISFKVFHSRFPELHLSLKIQLTPAQTFERDEIGCSTPYSRMSLTPQSKMASTTNSPVASTEQTPCSQFRVLAIKASPSALSSQTGLIDMAQFTENLKDKLIGYSEHRVEIDERLKCLEAEQNQAKEELRTLQASLEPLGATFPECLSTKESMMKQIEEKHNNTAASVFCCLYRKAPPPKSLFLSKKGVFGLVALLGSVSSTSLSRVLSEYLGEDMMLALVCKSAQIGPNNAEYLRLQSNHRFHVLCLDAIRPWKDGLLENDPQKKLAMDGPELPDGDPIPGFKGYAVNMIDLAPEELTIQTYSGYGLRETLFYNLFGNLQVYETQKQVKAALPHINGGGAVSLDGFIAKENGFIYSGCSKPEIHFPITLKDDDEEKLRKMETARDRVRMAAKKIEEDKCSLRKLEKKMKKTNEKYHNVTNSLELIQSQSLE</sequence>
<dbReference type="PANTHER" id="PTHR33566:SF1">
    <property type="entry name" value="EN_SPM-LIKE TRANSPOSON-RELATED"/>
    <property type="match status" value="1"/>
</dbReference>
<feature type="coiled-coil region" evidence="1">
    <location>
        <begin position="3971"/>
        <end position="4015"/>
    </location>
</feature>
<evidence type="ECO:0000313" key="5">
    <source>
        <dbReference type="Proteomes" id="UP000516314"/>
    </source>
</evidence>
<dbReference type="InterPro" id="IPR005048">
    <property type="entry name" value="DUF287"/>
</dbReference>
<evidence type="ECO:0000256" key="2">
    <source>
        <dbReference type="SAM" id="MobiDB-lite"/>
    </source>
</evidence>
<dbReference type="GO" id="GO:0005524">
    <property type="term" value="F:ATP binding"/>
    <property type="evidence" value="ECO:0007669"/>
    <property type="project" value="InterPro"/>
</dbReference>
<feature type="region of interest" description="Disordered" evidence="2">
    <location>
        <begin position="2108"/>
        <end position="2128"/>
    </location>
</feature>
<evidence type="ECO:0000313" key="4">
    <source>
        <dbReference type="EMBL" id="CAD5332550.1"/>
    </source>
</evidence>
<feature type="coiled-coil region" evidence="1">
    <location>
        <begin position="2151"/>
        <end position="2178"/>
    </location>
</feature>
<dbReference type="Gene3D" id="3.30.565.10">
    <property type="entry name" value="Histidine kinase-like ATPase, C-terminal domain"/>
    <property type="match status" value="2"/>
</dbReference>
<proteinExistence type="predicted"/>
<keyword evidence="1" id="KW-0175">Coiled coil</keyword>
<dbReference type="Proteomes" id="UP000516314">
    <property type="component" value="Chromosome 5"/>
</dbReference>
<feature type="region of interest" description="Disordered" evidence="2">
    <location>
        <begin position="1116"/>
        <end position="1143"/>
    </location>
</feature>
<dbReference type="Pfam" id="PF13589">
    <property type="entry name" value="HATPase_c_3"/>
    <property type="match status" value="1"/>
</dbReference>
<dbReference type="PANTHER" id="PTHR33566">
    <property type="entry name" value="EN/SPM-LIKE TRANSPOSON-RELATED"/>
    <property type="match status" value="1"/>
</dbReference>
<evidence type="ECO:0000256" key="1">
    <source>
        <dbReference type="SAM" id="Coils"/>
    </source>
</evidence>
<dbReference type="EMBL" id="LR881470">
    <property type="protein sequence ID" value="CAD5332550.1"/>
    <property type="molecule type" value="Genomic_DNA"/>
</dbReference>
<dbReference type="GO" id="GO:0005694">
    <property type="term" value="C:chromosome"/>
    <property type="evidence" value="ECO:0007669"/>
    <property type="project" value="InterPro"/>
</dbReference>
<feature type="domain" description="DUF287" evidence="3">
    <location>
        <begin position="1677"/>
        <end position="1729"/>
    </location>
</feature>
<feature type="coiled-coil region" evidence="1">
    <location>
        <begin position="1183"/>
        <end position="1224"/>
    </location>
</feature>
<dbReference type="Pfam" id="PF03384">
    <property type="entry name" value="DUF287"/>
    <property type="match status" value="1"/>
</dbReference>
<dbReference type="InterPro" id="IPR036277">
    <property type="entry name" value="SMC_hinge_sf"/>
</dbReference>
<dbReference type="SUPFAM" id="SSF75553">
    <property type="entry name" value="Smc hinge domain"/>
    <property type="match status" value="1"/>
</dbReference>
<name>A0A7G2FG61_ARATH</name>